<name>A0A380W256_AFIFE</name>
<organism evidence="1 2">
    <name type="scientific">Afipia felis</name>
    <name type="common">Cat scratch disease bacillus</name>
    <dbReference type="NCBI Taxonomy" id="1035"/>
    <lineage>
        <taxon>Bacteria</taxon>
        <taxon>Pseudomonadati</taxon>
        <taxon>Pseudomonadota</taxon>
        <taxon>Alphaproteobacteria</taxon>
        <taxon>Hyphomicrobiales</taxon>
        <taxon>Nitrobacteraceae</taxon>
        <taxon>Afipia</taxon>
    </lineage>
</organism>
<dbReference type="Gene3D" id="1.25.40.380">
    <property type="entry name" value="Protein of unknown function DUF1810"/>
    <property type="match status" value="1"/>
</dbReference>
<dbReference type="RefSeq" id="WP_002717832.1">
    <property type="nucleotide sequence ID" value="NZ_UFSI01000001.1"/>
</dbReference>
<dbReference type="PIRSF" id="PIRSF008546">
    <property type="entry name" value="UCP008546"/>
    <property type="match status" value="1"/>
</dbReference>
<dbReference type="SUPFAM" id="SSF140736">
    <property type="entry name" value="Rv1873-like"/>
    <property type="match status" value="1"/>
</dbReference>
<protein>
    <submittedName>
        <fullName evidence="1">Uncharacterized conserved protein</fullName>
    </submittedName>
</protein>
<proteinExistence type="predicted"/>
<gene>
    <name evidence="1" type="ORF">NCTC12722_00208</name>
</gene>
<sequence length="144" mass="15942">MRERDGADLQRFIDAQWSLYDRVLGELRGGQKRTHWMWFVFPQIEGLGHSAMAQKYAITSRAEAAAYLGHPLLGGRLEECTALVNAIDGKSVHDIFGSPDDLKFCSSMTLFAKVAKGHSLFDAAIEKYFGGRFDDATLARIGSA</sequence>
<dbReference type="InterPro" id="IPR014937">
    <property type="entry name" value="DUF1810"/>
</dbReference>
<dbReference type="OrthoDB" id="9801870at2"/>
<dbReference type="Pfam" id="PF08837">
    <property type="entry name" value="DUF1810"/>
    <property type="match status" value="1"/>
</dbReference>
<accession>A0A380W256</accession>
<dbReference type="InterPro" id="IPR036287">
    <property type="entry name" value="Rv1873-like_sf"/>
</dbReference>
<dbReference type="EMBL" id="UIGB01000001">
    <property type="protein sequence ID" value="SUU83048.1"/>
    <property type="molecule type" value="Genomic_DNA"/>
</dbReference>
<dbReference type="AlphaFoldDB" id="A0A380W256"/>
<reference evidence="1 2" key="1">
    <citation type="submission" date="2018-06" db="EMBL/GenBank/DDBJ databases">
        <authorList>
            <consortium name="Pathogen Informatics"/>
            <person name="Doyle S."/>
        </authorList>
    </citation>
    <scope>NUCLEOTIDE SEQUENCE [LARGE SCALE GENOMIC DNA]</scope>
    <source>
        <strain evidence="1 2">NCTC12722</strain>
    </source>
</reference>
<evidence type="ECO:0000313" key="1">
    <source>
        <dbReference type="EMBL" id="SUU83048.1"/>
    </source>
</evidence>
<dbReference type="Proteomes" id="UP000254343">
    <property type="component" value="Unassembled WGS sequence"/>
</dbReference>
<evidence type="ECO:0000313" key="2">
    <source>
        <dbReference type="Proteomes" id="UP000254343"/>
    </source>
</evidence>